<geneLocation type="plasmid" evidence="2">
    <name>p-a-sy</name>
</geneLocation>
<gene>
    <name evidence="1" type="ORF">HH800_26110</name>
</gene>
<proteinExistence type="predicted"/>
<dbReference type="EMBL" id="CP053022">
    <property type="protein sequence ID" value="QJR05736.1"/>
    <property type="molecule type" value="Genomic_DNA"/>
</dbReference>
<dbReference type="Proteomes" id="UP000502611">
    <property type="component" value="Plasmid p-A-Sy"/>
</dbReference>
<dbReference type="RefSeq" id="WP_169863478.1">
    <property type="nucleotide sequence ID" value="NZ_CP053022.1"/>
</dbReference>
<dbReference type="AlphaFoldDB" id="A0A6M4GFL4"/>
<name>A0A6M4GFL4_SPHYA</name>
<sequence>MRPVSGRIYLPATNLTADIIERCLTKRNVTPQKLSRSLFTIGGSAPVDKSHPLVVRMGELLERRDQSAVRPSRKAAATVESITRWLPATLNEAAGGDMALTAAITGEIPSIARTSSAYGAASQDNLARHYRAAIAQADTVTPVALPRELADTHIGGRFTPSDETVRALTSALAQDGLCAL</sequence>
<organism evidence="1 2">
    <name type="scientific">Sphingobium yanoikuyae</name>
    <name type="common">Sphingomonas yanoikuyae</name>
    <dbReference type="NCBI Taxonomy" id="13690"/>
    <lineage>
        <taxon>Bacteria</taxon>
        <taxon>Pseudomonadati</taxon>
        <taxon>Pseudomonadota</taxon>
        <taxon>Alphaproteobacteria</taxon>
        <taxon>Sphingomonadales</taxon>
        <taxon>Sphingomonadaceae</taxon>
        <taxon>Sphingobium</taxon>
    </lineage>
</organism>
<evidence type="ECO:0000313" key="2">
    <source>
        <dbReference type="Proteomes" id="UP000502611"/>
    </source>
</evidence>
<evidence type="ECO:0000313" key="1">
    <source>
        <dbReference type="EMBL" id="QJR05736.1"/>
    </source>
</evidence>
<reference evidence="1 2" key="1">
    <citation type="submission" date="2020-04" db="EMBL/GenBank/DDBJ databases">
        <title>The Whole Genome Analysis of High salt-tolerant Sphingobium yanoikuyae YC-XJ2 with Aryl organophosphorus flame retardants (aryl-OPFRs)-degrading capacity and characteristics of Related phosphotriesterase.</title>
        <authorList>
            <person name="Li X."/>
        </authorList>
    </citation>
    <scope>NUCLEOTIDE SEQUENCE [LARGE SCALE GENOMIC DNA]</scope>
    <source>
        <strain evidence="1 2">YC-XJ2</strain>
        <plasmid evidence="2">p-a-sy</plasmid>
    </source>
</reference>
<protein>
    <submittedName>
        <fullName evidence="1">Uncharacterized protein</fullName>
    </submittedName>
</protein>
<accession>A0A6M4GFL4</accession>
<keyword evidence="1" id="KW-0614">Plasmid</keyword>